<dbReference type="EMBL" id="LVWI01000054">
    <property type="protein sequence ID" value="OKP84104.1"/>
    <property type="molecule type" value="Genomic_DNA"/>
</dbReference>
<protein>
    <submittedName>
        <fullName evidence="1">Uncharacterized protein</fullName>
    </submittedName>
</protein>
<proteinExistence type="predicted"/>
<comment type="caution">
    <text evidence="1">The sequence shown here is derived from an EMBL/GenBank/DDBJ whole genome shotgun (WGS) entry which is preliminary data.</text>
</comment>
<evidence type="ECO:0000313" key="1">
    <source>
        <dbReference type="EMBL" id="OKP84104.1"/>
    </source>
</evidence>
<dbReference type="Proteomes" id="UP000186058">
    <property type="component" value="Unassembled WGS sequence"/>
</dbReference>
<reference evidence="1 2" key="1">
    <citation type="submission" date="2016-03" db="EMBL/GenBank/DDBJ databases">
        <authorList>
            <person name="Sant'Anna F.H."/>
            <person name="Ambrosini A."/>
            <person name="Souza R."/>
            <person name="Bach E."/>
            <person name="Fernandes G."/>
            <person name="Balsanelli E."/>
            <person name="Baura V.A."/>
            <person name="Souza E.M."/>
            <person name="Passaglia L."/>
        </authorList>
    </citation>
    <scope>NUCLEOTIDE SEQUENCE [LARGE SCALE GENOMIC DNA]</scope>
    <source>
        <strain evidence="1 2">P26E</strain>
    </source>
</reference>
<accession>A0ABX3EMA0</accession>
<organism evidence="1 2">
    <name type="scientific">Paenibacillus helianthi</name>
    <dbReference type="NCBI Taxonomy" id="1349432"/>
    <lineage>
        <taxon>Bacteria</taxon>
        <taxon>Bacillati</taxon>
        <taxon>Bacillota</taxon>
        <taxon>Bacilli</taxon>
        <taxon>Bacillales</taxon>
        <taxon>Paenibacillaceae</taxon>
        <taxon>Paenibacillus</taxon>
    </lineage>
</organism>
<gene>
    <name evidence="1" type="ORF">A3844_20030</name>
</gene>
<sequence length="78" mass="8439">MTRPRGLARKRAGLPSTDTLLRAATRSDNFPGVQRAGALGALPVGSVWRVNLRKGKEQKNTSRITGGQGDIKRLELTI</sequence>
<evidence type="ECO:0000313" key="2">
    <source>
        <dbReference type="Proteomes" id="UP000186058"/>
    </source>
</evidence>
<keyword evidence="2" id="KW-1185">Reference proteome</keyword>
<name>A0ABX3EMA0_9BACL</name>